<dbReference type="EMBL" id="BAAAUG010000041">
    <property type="protein sequence ID" value="GAA3103215.1"/>
    <property type="molecule type" value="Genomic_DNA"/>
</dbReference>
<sequence length="81" mass="8655">MCRSIKTLRPPAIPEDATEEEIRAAALQYVRKVSGFRAPAAHNREVFDRAVDAVAEATADLLAGIEVRGAKPRAAEEAPAA</sequence>
<dbReference type="InterPro" id="IPR018735">
    <property type="entry name" value="DUF2277"/>
</dbReference>
<organism evidence="1 2">
    <name type="scientific">Streptomyces rectiviolaceus</name>
    <dbReference type="NCBI Taxonomy" id="332591"/>
    <lineage>
        <taxon>Bacteria</taxon>
        <taxon>Bacillati</taxon>
        <taxon>Actinomycetota</taxon>
        <taxon>Actinomycetes</taxon>
        <taxon>Kitasatosporales</taxon>
        <taxon>Streptomycetaceae</taxon>
        <taxon>Streptomyces</taxon>
    </lineage>
</organism>
<keyword evidence="2" id="KW-1185">Reference proteome</keyword>
<evidence type="ECO:0000313" key="1">
    <source>
        <dbReference type="EMBL" id="GAA3103215.1"/>
    </source>
</evidence>
<name>A0ABP6MFB3_9ACTN</name>
<dbReference type="Proteomes" id="UP001501637">
    <property type="component" value="Unassembled WGS sequence"/>
</dbReference>
<dbReference type="Pfam" id="PF10041">
    <property type="entry name" value="DUF2277"/>
    <property type="match status" value="1"/>
</dbReference>
<proteinExistence type="predicted"/>
<dbReference type="RefSeq" id="WP_344521077.1">
    <property type="nucleotide sequence ID" value="NZ_BAAAUG010000041.1"/>
</dbReference>
<evidence type="ECO:0000313" key="2">
    <source>
        <dbReference type="Proteomes" id="UP001501637"/>
    </source>
</evidence>
<gene>
    <name evidence="1" type="ORF">GCM10010449_27850</name>
</gene>
<reference evidence="2" key="1">
    <citation type="journal article" date="2019" name="Int. J. Syst. Evol. Microbiol.">
        <title>The Global Catalogue of Microorganisms (GCM) 10K type strain sequencing project: providing services to taxonomists for standard genome sequencing and annotation.</title>
        <authorList>
            <consortium name="The Broad Institute Genomics Platform"/>
            <consortium name="The Broad Institute Genome Sequencing Center for Infectious Disease"/>
            <person name="Wu L."/>
            <person name="Ma J."/>
        </authorList>
    </citation>
    <scope>NUCLEOTIDE SEQUENCE [LARGE SCALE GENOMIC DNA]</scope>
    <source>
        <strain evidence="2">JCM 9092</strain>
    </source>
</reference>
<accession>A0ABP6MFB3</accession>
<comment type="caution">
    <text evidence="1">The sequence shown here is derived from an EMBL/GenBank/DDBJ whole genome shotgun (WGS) entry which is preliminary data.</text>
</comment>
<protein>
    <submittedName>
        <fullName evidence="1">DUF2277 domain-containing protein</fullName>
    </submittedName>
</protein>